<dbReference type="PANTHER" id="PTHR43201:SF5">
    <property type="entry name" value="MEDIUM-CHAIN ACYL-COA LIGASE ACSF2, MITOCHONDRIAL"/>
    <property type="match status" value="1"/>
</dbReference>
<proteinExistence type="inferred from homology"/>
<name>A0A3T0BDD4_SALET</name>
<dbReference type="CDD" id="cd05934">
    <property type="entry name" value="FACL_DitJ_like"/>
    <property type="match status" value="1"/>
</dbReference>
<dbReference type="Pfam" id="PF00501">
    <property type="entry name" value="AMP-binding"/>
    <property type="match status" value="1"/>
</dbReference>
<feature type="domain" description="AMP-dependent synthetase/ligase" evidence="3">
    <location>
        <begin position="17"/>
        <end position="384"/>
    </location>
</feature>
<dbReference type="Gene3D" id="3.30.300.30">
    <property type="match status" value="1"/>
</dbReference>
<gene>
    <name evidence="5" type="ORF">ELZ85_19000</name>
</gene>
<comment type="similarity">
    <text evidence="1">Belongs to the ATP-dependent AMP-binding enzyme family.</text>
</comment>
<dbReference type="InterPro" id="IPR045851">
    <property type="entry name" value="AMP-bd_C_sf"/>
</dbReference>
<feature type="domain" description="AMP-binding enzyme C-terminal" evidence="4">
    <location>
        <begin position="435"/>
        <end position="510"/>
    </location>
</feature>
<reference evidence="5" key="1">
    <citation type="submission" date="2018-12" db="EMBL/GenBank/DDBJ databases">
        <title>Complete genome sequences of twenty non-typhoidal Salmonella isolates from Rwanda.</title>
        <authorList>
            <person name="Byukusenge M."/>
            <person name="Li L."/>
            <person name="Subhashinie K."/>
            <person name="Nzayirambaho M."/>
            <person name="Kuchipudi S.V."/>
            <person name="Jayarao B.M."/>
        </authorList>
    </citation>
    <scope>NUCLEOTIDE SEQUENCE</scope>
    <source>
        <strain evidence="5">RSE18</strain>
    </source>
</reference>
<dbReference type="FunFam" id="3.30.300.30:FF:000011">
    <property type="entry name" value="Crotonobetaine/carnitine--CoA ligase"/>
    <property type="match status" value="1"/>
</dbReference>
<keyword evidence="2 5" id="KW-0436">Ligase</keyword>
<dbReference type="PROSITE" id="PS00455">
    <property type="entry name" value="AMP_BINDING"/>
    <property type="match status" value="1"/>
</dbReference>
<organism evidence="5">
    <name type="scientific">Salmonella enterica subsp. enterica serovar 43:a:1,7</name>
    <dbReference type="NCBI Taxonomy" id="2500155"/>
    <lineage>
        <taxon>Bacteria</taxon>
        <taxon>Pseudomonadati</taxon>
        <taxon>Pseudomonadota</taxon>
        <taxon>Gammaproteobacteria</taxon>
        <taxon>Enterobacterales</taxon>
        <taxon>Enterobacteriaceae</taxon>
        <taxon>Salmonella</taxon>
    </lineage>
</organism>
<dbReference type="InterPro" id="IPR025110">
    <property type="entry name" value="AMP-bd_C"/>
</dbReference>
<evidence type="ECO:0000259" key="4">
    <source>
        <dbReference type="Pfam" id="PF13193"/>
    </source>
</evidence>
<evidence type="ECO:0000313" key="5">
    <source>
        <dbReference type="EMBL" id="AZT21554.1"/>
    </source>
</evidence>
<dbReference type="InterPro" id="IPR000873">
    <property type="entry name" value="AMP-dep_synth/lig_dom"/>
</dbReference>
<sequence>MDIVGGQNLRQMWDDLAGVYGDKTALIFESCEGIVRQFSYASLNEEINRTANLFYSLGIRKGDRVALHLDNCPEFIFCWFGLAKIGAIMVPINARLLGEESAWILQNSQVSLLVTSAQFYPMYREIRQENSTPLNHICLIGEQLPADDGVSHFTQLQARQSATLCYTPALSTDDTAEILFTSGTTSRPKGVVITHYNLRFAGYYSAWQIALRDDDVYMTVMPAFHIDCQCTAAMPAFSAGSTFVLLEKYSARAFWDQVRKYQATVTECIPMMIRTLMVQPAAPTDRQHHLREVMFYLNLSAQEKDAFTERFGVRLLTSYGMTETIVGIIGDRPGDKRRWPSIGRVGFSYEAEIRDDQNRPLPAGEIGEICIKGIPGKTIFKEYYMQPEATARALEPEGWLHTGDSGYQDEDGYFYFVDRRCNMIKRGGENVSCVELENIISAHPKIQDIVVVGIKDAIRDEAIKAFIVLNEGETLSEAEFFSFCENNMAKFKVPSFMEIRTDLPRNCSGKIIKKKSEINLPAGIPPAGKLFIWR</sequence>
<evidence type="ECO:0000256" key="2">
    <source>
        <dbReference type="ARBA" id="ARBA00022598"/>
    </source>
</evidence>
<dbReference type="EMBL" id="CP034712">
    <property type="protein sequence ID" value="AZT21554.1"/>
    <property type="molecule type" value="Genomic_DNA"/>
</dbReference>
<dbReference type="PANTHER" id="PTHR43201">
    <property type="entry name" value="ACYL-COA SYNTHETASE"/>
    <property type="match status" value="1"/>
</dbReference>
<dbReference type="Gene3D" id="3.40.50.12780">
    <property type="entry name" value="N-terminal domain of ligase-like"/>
    <property type="match status" value="1"/>
</dbReference>
<dbReference type="NCBIfam" id="NF005947">
    <property type="entry name" value="PRK08008.1"/>
    <property type="match status" value="1"/>
</dbReference>
<dbReference type="AlphaFoldDB" id="A0A3T0BDD4"/>
<dbReference type="SUPFAM" id="SSF56801">
    <property type="entry name" value="Acetyl-CoA synthetase-like"/>
    <property type="match status" value="1"/>
</dbReference>
<dbReference type="Pfam" id="PF13193">
    <property type="entry name" value="AMP-binding_C"/>
    <property type="match status" value="1"/>
</dbReference>
<dbReference type="InterPro" id="IPR042099">
    <property type="entry name" value="ANL_N_sf"/>
</dbReference>
<evidence type="ECO:0000256" key="1">
    <source>
        <dbReference type="ARBA" id="ARBA00006432"/>
    </source>
</evidence>
<evidence type="ECO:0000259" key="3">
    <source>
        <dbReference type="Pfam" id="PF00501"/>
    </source>
</evidence>
<dbReference type="InterPro" id="IPR020845">
    <property type="entry name" value="AMP-binding_CS"/>
</dbReference>
<accession>A0A3T0BDD4</accession>
<protein>
    <submittedName>
        <fullName evidence="5">Crotonobetaine/carnitine-CoA ligase</fullName>
    </submittedName>
</protein>
<dbReference type="GO" id="GO:0006631">
    <property type="term" value="P:fatty acid metabolic process"/>
    <property type="evidence" value="ECO:0007669"/>
    <property type="project" value="TreeGrafter"/>
</dbReference>
<dbReference type="GO" id="GO:0031956">
    <property type="term" value="F:medium-chain fatty acid-CoA ligase activity"/>
    <property type="evidence" value="ECO:0007669"/>
    <property type="project" value="TreeGrafter"/>
</dbReference>